<dbReference type="Proteomes" id="UP000664940">
    <property type="component" value="Unassembled WGS sequence"/>
</dbReference>
<dbReference type="EMBL" id="JABVXQ010000015">
    <property type="protein sequence ID" value="KAF6074948.1"/>
    <property type="molecule type" value="Genomic_DNA"/>
</dbReference>
<evidence type="ECO:0000313" key="2">
    <source>
        <dbReference type="Proteomes" id="UP000664940"/>
    </source>
</evidence>
<protein>
    <submittedName>
        <fullName evidence="1">Uncharacterized protein</fullName>
    </submittedName>
</protein>
<name>A0A833YJK0_9CHIR</name>
<evidence type="ECO:0000313" key="1">
    <source>
        <dbReference type="EMBL" id="KAF6074948.1"/>
    </source>
</evidence>
<gene>
    <name evidence="1" type="ORF">HJG60_009358</name>
</gene>
<organism evidence="1 2">
    <name type="scientific">Phyllostomus discolor</name>
    <name type="common">pale spear-nosed bat</name>
    <dbReference type="NCBI Taxonomy" id="89673"/>
    <lineage>
        <taxon>Eukaryota</taxon>
        <taxon>Metazoa</taxon>
        <taxon>Chordata</taxon>
        <taxon>Craniata</taxon>
        <taxon>Vertebrata</taxon>
        <taxon>Euteleostomi</taxon>
        <taxon>Mammalia</taxon>
        <taxon>Eutheria</taxon>
        <taxon>Laurasiatheria</taxon>
        <taxon>Chiroptera</taxon>
        <taxon>Yangochiroptera</taxon>
        <taxon>Phyllostomidae</taxon>
        <taxon>Phyllostominae</taxon>
        <taxon>Phyllostomus</taxon>
    </lineage>
</organism>
<sequence>MPCLQMKQAKNLKSGPRCTDESLLAVQRGGAKAASRAERQSCRKGCFCFVLVCFGFCTKATASDPAMCWWSVSTQKRYLFRTSALQAEADAVGWGDSMLEEPKEEFTRIMNGGEASTIIPQVEPTVFKDRRLRVCSPAP</sequence>
<proteinExistence type="predicted"/>
<dbReference type="AlphaFoldDB" id="A0A833YJK0"/>
<comment type="caution">
    <text evidence="1">The sequence shown here is derived from an EMBL/GenBank/DDBJ whole genome shotgun (WGS) entry which is preliminary data.</text>
</comment>
<accession>A0A833YJK0</accession>
<reference evidence="1 2" key="1">
    <citation type="journal article" date="2020" name="Nature">
        <title>Six reference-quality genomes reveal evolution of bat adaptations.</title>
        <authorList>
            <person name="Jebb D."/>
            <person name="Huang Z."/>
            <person name="Pippel M."/>
            <person name="Hughes G.M."/>
            <person name="Lavrichenko K."/>
            <person name="Devanna P."/>
            <person name="Winkler S."/>
            <person name="Jermiin L.S."/>
            <person name="Skirmuntt E.C."/>
            <person name="Katzourakis A."/>
            <person name="Burkitt-Gray L."/>
            <person name="Ray D.A."/>
            <person name="Sullivan K.A.M."/>
            <person name="Roscito J.G."/>
            <person name="Kirilenko B.M."/>
            <person name="Davalos L.M."/>
            <person name="Corthals A.P."/>
            <person name="Power M.L."/>
            <person name="Jones G."/>
            <person name="Ransome R.D."/>
            <person name="Dechmann D.K.N."/>
            <person name="Locatelli A.G."/>
            <person name="Puechmaille S.J."/>
            <person name="Fedrigo O."/>
            <person name="Jarvis E.D."/>
            <person name="Hiller M."/>
            <person name="Vernes S.C."/>
            <person name="Myers E.W."/>
            <person name="Teeling E.C."/>
        </authorList>
    </citation>
    <scope>NUCLEOTIDE SEQUENCE [LARGE SCALE GENOMIC DNA]</scope>
    <source>
        <strain evidence="1">Bat1K_MPI-CBG_1</strain>
    </source>
</reference>